<keyword evidence="2" id="KW-0540">Nuclease</keyword>
<keyword evidence="2" id="KW-0255">Endonuclease</keyword>
<evidence type="ECO:0000259" key="1">
    <source>
        <dbReference type="Pfam" id="PF13930"/>
    </source>
</evidence>
<sequence>MGAKALQRKEISNQKPNTKTNFGVIQLGKKLTPAKRLEALRRAGHVTGISKIKRVGKRRPKSLGGYAQTTVSGRKYYSRKDPTGRVVKFAGGLKYSKAARKATPKVPYKRKNDAAGHLIAHSFGGPPKFTDNFVAMNKTINSAGGAWGKMEGYIRQRLKQKNIEVWMSVKPHYVGKSKRPISIGVSLTFNRSPFKVKFNIATP</sequence>
<name>A0ABR7Q6Y6_9FLAO</name>
<dbReference type="InterPro" id="IPR044927">
    <property type="entry name" value="Endonuclea_NS_2"/>
</dbReference>
<accession>A0ABR7Q6Y6</accession>
<reference evidence="2 3" key="1">
    <citation type="submission" date="2020-07" db="EMBL/GenBank/DDBJ databases">
        <title>Description of Kordia aestuariivivens sp. nov., isolated from a tidal flat.</title>
        <authorList>
            <person name="Park S."/>
            <person name="Yoon J.-H."/>
        </authorList>
    </citation>
    <scope>NUCLEOTIDE SEQUENCE [LARGE SCALE GENOMIC DNA]</scope>
    <source>
        <strain evidence="2 3">YSTF-M3</strain>
    </source>
</reference>
<keyword evidence="2" id="KW-0378">Hydrolase</keyword>
<dbReference type="InterPro" id="IPR044929">
    <property type="entry name" value="DNA/RNA_non-sp_Endonuclease_sf"/>
</dbReference>
<organism evidence="2 3">
    <name type="scientific">Kordia aestuariivivens</name>
    <dbReference type="NCBI Taxonomy" id="2759037"/>
    <lineage>
        <taxon>Bacteria</taxon>
        <taxon>Pseudomonadati</taxon>
        <taxon>Bacteroidota</taxon>
        <taxon>Flavobacteriia</taxon>
        <taxon>Flavobacteriales</taxon>
        <taxon>Flavobacteriaceae</taxon>
        <taxon>Kordia</taxon>
    </lineage>
</organism>
<gene>
    <name evidence="2" type="ORF">H2O64_06590</name>
</gene>
<dbReference type="Pfam" id="PF13930">
    <property type="entry name" value="Endonuclea_NS_2"/>
    <property type="match status" value="1"/>
</dbReference>
<dbReference type="EMBL" id="JACGWS010000003">
    <property type="protein sequence ID" value="MBC8754332.1"/>
    <property type="molecule type" value="Genomic_DNA"/>
</dbReference>
<evidence type="ECO:0000313" key="3">
    <source>
        <dbReference type="Proteomes" id="UP000619238"/>
    </source>
</evidence>
<protein>
    <submittedName>
        <fullName evidence="2">DNA/RNA non-specific endonuclease</fullName>
    </submittedName>
</protein>
<dbReference type="Gene3D" id="3.40.570.10">
    <property type="entry name" value="Extracellular Endonuclease, subunit A"/>
    <property type="match status" value="1"/>
</dbReference>
<proteinExistence type="predicted"/>
<dbReference type="Proteomes" id="UP000619238">
    <property type="component" value="Unassembled WGS sequence"/>
</dbReference>
<comment type="caution">
    <text evidence="2">The sequence shown here is derived from an EMBL/GenBank/DDBJ whole genome shotgun (WGS) entry which is preliminary data.</text>
</comment>
<keyword evidence="3" id="KW-1185">Reference proteome</keyword>
<dbReference type="RefSeq" id="WP_187561540.1">
    <property type="nucleotide sequence ID" value="NZ_JACGWS010000003.1"/>
</dbReference>
<dbReference type="GO" id="GO:0004519">
    <property type="term" value="F:endonuclease activity"/>
    <property type="evidence" value="ECO:0007669"/>
    <property type="project" value="UniProtKB-KW"/>
</dbReference>
<feature type="domain" description="Type VII secretion system protein EssD-like" evidence="1">
    <location>
        <begin position="71"/>
        <end position="185"/>
    </location>
</feature>
<evidence type="ECO:0000313" key="2">
    <source>
        <dbReference type="EMBL" id="MBC8754332.1"/>
    </source>
</evidence>